<evidence type="ECO:0000256" key="5">
    <source>
        <dbReference type="ARBA" id="ARBA00022989"/>
    </source>
</evidence>
<accession>A0A7I9VB25</accession>
<comment type="caution">
    <text evidence="9">The sequence shown here is derived from an EMBL/GenBank/DDBJ whole genome shotgun (WGS) entry which is preliminary data.</text>
</comment>
<feature type="transmembrane region" description="Helical" evidence="7">
    <location>
        <begin position="6"/>
        <end position="33"/>
    </location>
</feature>
<dbReference type="InterPro" id="IPR051679">
    <property type="entry name" value="DASS-Related_Transporters"/>
</dbReference>
<feature type="transmembrane region" description="Helical" evidence="7">
    <location>
        <begin position="364"/>
        <end position="392"/>
    </location>
</feature>
<feature type="transmembrane region" description="Helical" evidence="7">
    <location>
        <begin position="527"/>
        <end position="549"/>
    </location>
</feature>
<dbReference type="EMBL" id="BJOV01000005">
    <property type="protein sequence ID" value="GEE02321.1"/>
    <property type="molecule type" value="Genomic_DNA"/>
</dbReference>
<feature type="transmembrane region" description="Helical" evidence="7">
    <location>
        <begin position="486"/>
        <end position="506"/>
    </location>
</feature>
<reference evidence="10" key="1">
    <citation type="submission" date="2019-06" db="EMBL/GenBank/DDBJ databases">
        <title>Gordonia isolated from sludge of a wastewater treatment plant.</title>
        <authorList>
            <person name="Tamura T."/>
            <person name="Aoyama K."/>
            <person name="Kang Y."/>
            <person name="Saito S."/>
            <person name="Akiyama N."/>
            <person name="Yazawa K."/>
            <person name="Gonoi T."/>
            <person name="Mikami Y."/>
        </authorList>
    </citation>
    <scope>NUCLEOTIDE SEQUENCE [LARGE SCALE GENOMIC DNA]</scope>
    <source>
        <strain evidence="10">NBRC 107696</strain>
    </source>
</reference>
<proteinExistence type="predicted"/>
<evidence type="ECO:0000256" key="2">
    <source>
        <dbReference type="ARBA" id="ARBA00022448"/>
    </source>
</evidence>
<evidence type="ECO:0000313" key="9">
    <source>
        <dbReference type="EMBL" id="GEE02321.1"/>
    </source>
</evidence>
<dbReference type="OrthoDB" id="9809303at2"/>
<evidence type="ECO:0000259" key="8">
    <source>
        <dbReference type="Pfam" id="PF03600"/>
    </source>
</evidence>
<feature type="transmembrane region" description="Helical" evidence="7">
    <location>
        <begin position="90"/>
        <end position="115"/>
    </location>
</feature>
<feature type="transmembrane region" description="Helical" evidence="7">
    <location>
        <begin position="45"/>
        <end position="64"/>
    </location>
</feature>
<gene>
    <name evidence="9" type="ORF">nbrc107696_27670</name>
</gene>
<keyword evidence="6 7" id="KW-0472">Membrane</keyword>
<keyword evidence="3 7" id="KW-0812">Transmembrane</keyword>
<keyword evidence="5 7" id="KW-1133">Transmembrane helix</keyword>
<feature type="transmembrane region" description="Helical" evidence="7">
    <location>
        <begin position="168"/>
        <end position="192"/>
    </location>
</feature>
<dbReference type="PANTHER" id="PTHR43652">
    <property type="entry name" value="BASIC AMINO ACID ANTIPORTER YFCC-RELATED"/>
    <property type="match status" value="1"/>
</dbReference>
<evidence type="ECO:0000313" key="10">
    <source>
        <dbReference type="Proteomes" id="UP000444960"/>
    </source>
</evidence>
<evidence type="ECO:0000256" key="7">
    <source>
        <dbReference type="SAM" id="Phobius"/>
    </source>
</evidence>
<name>A0A7I9VB25_9ACTN</name>
<dbReference type="Pfam" id="PF03600">
    <property type="entry name" value="CitMHS"/>
    <property type="match status" value="1"/>
</dbReference>
<sequence length="551" mass="56299">MQWAAAVLVIATLVVMTAGWVKPVIALGGAIVIAGLTGIATRDELFAGLSNGGVITVGAMLVIAKGVVKTGIVSRVTGKLLSTVDSAGQAFARLAVPVGVASGLMNTTPIVAMLIPASRQLEQTRDVPARELMLPIAHLTTLTGSITLIGTSSNLLIAGIAGDAGVDMGMISFGVVALPVAVVGVLVIAVAAPRLLAGKRAPEPTSLDWRVEIPIGETAVARGRSAEAVGMAVARDYQLDSILRDGQYLPADTELHSADTLVYRATEAGIPALWSSPHFGLQPERLYTVSVKTGETGTINDLSDENITVIAARSDVSLRRTPLVPGATCYLSAPTADTVADSDYVAVWQAAASRAPQPRNTWKALLILAAVVGTASAGLAPIEYTSVAGALLMVVTGVLTPRSAGRALDWPVLFTLAGSVGLGAIVLSSGLADTLADGIRYLVDGSPLLVVVVFAVVTAILTNVISNAAAASILTPVAVAIAADVGMNPVVLLALVGTCISFTFLNPYSHQTNLMMLGPIGYSTKDFVRFGIPVLLAGLATAIAVGALLGT</sequence>
<dbReference type="GO" id="GO:0005886">
    <property type="term" value="C:plasma membrane"/>
    <property type="evidence" value="ECO:0007669"/>
    <property type="project" value="TreeGrafter"/>
</dbReference>
<dbReference type="Proteomes" id="UP000444960">
    <property type="component" value="Unassembled WGS sequence"/>
</dbReference>
<feature type="transmembrane region" description="Helical" evidence="7">
    <location>
        <begin position="448"/>
        <end position="474"/>
    </location>
</feature>
<evidence type="ECO:0000256" key="1">
    <source>
        <dbReference type="ARBA" id="ARBA00004141"/>
    </source>
</evidence>
<feature type="transmembrane region" description="Helical" evidence="7">
    <location>
        <begin position="412"/>
        <end position="436"/>
    </location>
</feature>
<evidence type="ECO:0000256" key="3">
    <source>
        <dbReference type="ARBA" id="ARBA00022692"/>
    </source>
</evidence>
<dbReference type="GO" id="GO:0055085">
    <property type="term" value="P:transmembrane transport"/>
    <property type="evidence" value="ECO:0007669"/>
    <property type="project" value="InterPro"/>
</dbReference>
<comment type="subcellular location">
    <subcellularLocation>
        <location evidence="1">Membrane</location>
        <topology evidence="1">Multi-pass membrane protein</topology>
    </subcellularLocation>
</comment>
<evidence type="ECO:0000256" key="6">
    <source>
        <dbReference type="ARBA" id="ARBA00023136"/>
    </source>
</evidence>
<keyword evidence="2" id="KW-0813">Transport</keyword>
<dbReference type="InterPro" id="IPR004680">
    <property type="entry name" value="Cit_transptr-like_dom"/>
</dbReference>
<feature type="domain" description="Citrate transporter-like" evidence="8">
    <location>
        <begin position="14"/>
        <end position="497"/>
    </location>
</feature>
<organism evidence="9 10">
    <name type="scientific">Gordonia spumicola</name>
    <dbReference type="NCBI Taxonomy" id="589161"/>
    <lineage>
        <taxon>Bacteria</taxon>
        <taxon>Bacillati</taxon>
        <taxon>Actinomycetota</taxon>
        <taxon>Actinomycetes</taxon>
        <taxon>Mycobacteriales</taxon>
        <taxon>Gordoniaceae</taxon>
        <taxon>Gordonia</taxon>
    </lineage>
</organism>
<keyword evidence="10" id="KW-1185">Reference proteome</keyword>
<evidence type="ECO:0000256" key="4">
    <source>
        <dbReference type="ARBA" id="ARBA00022737"/>
    </source>
</evidence>
<feature type="transmembrane region" description="Helical" evidence="7">
    <location>
        <begin position="136"/>
        <end position="162"/>
    </location>
</feature>
<dbReference type="RefSeq" id="WP_161896002.1">
    <property type="nucleotide sequence ID" value="NZ_BJOV01000005.1"/>
</dbReference>
<dbReference type="AlphaFoldDB" id="A0A7I9VB25"/>
<dbReference type="PANTHER" id="PTHR43652:SF2">
    <property type="entry name" value="BASIC AMINO ACID ANTIPORTER YFCC-RELATED"/>
    <property type="match status" value="1"/>
</dbReference>
<keyword evidence="4" id="KW-0677">Repeat</keyword>
<protein>
    <submittedName>
        <fullName evidence="9">SLC13 family permease</fullName>
    </submittedName>
</protein>